<sequence>MLVRSLWGLDQVVDRPHVFVQKNFGVHSFFFLISLFFFWLGGLEDVLDLNSPEPQRSWLSKLEGKFTHLYT</sequence>
<dbReference type="Proteomes" id="UP000059680">
    <property type="component" value="Chromosome 1"/>
</dbReference>
<reference evidence="2 3" key="2">
    <citation type="journal article" date="2013" name="Plant Cell Physiol.">
        <title>Rice Annotation Project Database (RAP-DB): an integrative and interactive database for rice genomics.</title>
        <authorList>
            <person name="Sakai H."/>
            <person name="Lee S.S."/>
            <person name="Tanaka T."/>
            <person name="Numa H."/>
            <person name="Kim J."/>
            <person name="Kawahara Y."/>
            <person name="Wakimoto H."/>
            <person name="Yang C.C."/>
            <person name="Iwamoto M."/>
            <person name="Abe T."/>
            <person name="Yamada Y."/>
            <person name="Muto A."/>
            <person name="Inokuchi H."/>
            <person name="Ikemura T."/>
            <person name="Matsumoto T."/>
            <person name="Sasaki T."/>
            <person name="Itoh T."/>
        </authorList>
    </citation>
    <scope>NUCLEOTIDE SEQUENCE [LARGE SCALE GENOMIC DNA]</scope>
    <source>
        <strain evidence="3">cv. Nipponbare</strain>
    </source>
</reference>
<accession>A0A0P0V8Y9</accession>
<feature type="transmembrane region" description="Helical" evidence="1">
    <location>
        <begin position="24"/>
        <end position="42"/>
    </location>
</feature>
<keyword evidence="1" id="KW-0812">Transmembrane</keyword>
<keyword evidence="3" id="KW-1185">Reference proteome</keyword>
<evidence type="ECO:0000256" key="1">
    <source>
        <dbReference type="SAM" id="Phobius"/>
    </source>
</evidence>
<dbReference type="PaxDb" id="39947-A0A0P0V8Y9"/>
<evidence type="ECO:0000313" key="2">
    <source>
        <dbReference type="EMBL" id="BAS74611.1"/>
    </source>
</evidence>
<evidence type="ECO:0000313" key="3">
    <source>
        <dbReference type="Proteomes" id="UP000059680"/>
    </source>
</evidence>
<keyword evidence="1" id="KW-1133">Transmembrane helix</keyword>
<dbReference type="EMBL" id="AP014957">
    <property type="protein sequence ID" value="BAS74611.1"/>
    <property type="molecule type" value="Genomic_DNA"/>
</dbReference>
<gene>
    <name evidence="2" type="ordered locus">Os01g0777101</name>
    <name evidence="2" type="ORF">OSNPB_010777101</name>
</gene>
<dbReference type="AlphaFoldDB" id="A0A0P0V8Y9"/>
<dbReference type="InParanoid" id="A0A0P0V8Y9"/>
<organism evidence="2 3">
    <name type="scientific">Oryza sativa subsp. japonica</name>
    <name type="common">Rice</name>
    <dbReference type="NCBI Taxonomy" id="39947"/>
    <lineage>
        <taxon>Eukaryota</taxon>
        <taxon>Viridiplantae</taxon>
        <taxon>Streptophyta</taxon>
        <taxon>Embryophyta</taxon>
        <taxon>Tracheophyta</taxon>
        <taxon>Spermatophyta</taxon>
        <taxon>Magnoliopsida</taxon>
        <taxon>Liliopsida</taxon>
        <taxon>Poales</taxon>
        <taxon>Poaceae</taxon>
        <taxon>BOP clade</taxon>
        <taxon>Oryzoideae</taxon>
        <taxon>Oryzeae</taxon>
        <taxon>Oryzinae</taxon>
        <taxon>Oryza</taxon>
        <taxon>Oryza sativa</taxon>
    </lineage>
</organism>
<reference evidence="3" key="1">
    <citation type="journal article" date="2005" name="Nature">
        <title>The map-based sequence of the rice genome.</title>
        <authorList>
            <consortium name="International rice genome sequencing project (IRGSP)"/>
            <person name="Matsumoto T."/>
            <person name="Wu J."/>
            <person name="Kanamori H."/>
            <person name="Katayose Y."/>
            <person name="Fujisawa M."/>
            <person name="Namiki N."/>
            <person name="Mizuno H."/>
            <person name="Yamamoto K."/>
            <person name="Antonio B.A."/>
            <person name="Baba T."/>
            <person name="Sakata K."/>
            <person name="Nagamura Y."/>
            <person name="Aoki H."/>
            <person name="Arikawa K."/>
            <person name="Arita K."/>
            <person name="Bito T."/>
            <person name="Chiden Y."/>
            <person name="Fujitsuka N."/>
            <person name="Fukunaka R."/>
            <person name="Hamada M."/>
            <person name="Harada C."/>
            <person name="Hayashi A."/>
            <person name="Hijishita S."/>
            <person name="Honda M."/>
            <person name="Hosokawa S."/>
            <person name="Ichikawa Y."/>
            <person name="Idonuma A."/>
            <person name="Iijima M."/>
            <person name="Ikeda M."/>
            <person name="Ikeno M."/>
            <person name="Ito K."/>
            <person name="Ito S."/>
            <person name="Ito T."/>
            <person name="Ito Y."/>
            <person name="Ito Y."/>
            <person name="Iwabuchi A."/>
            <person name="Kamiya K."/>
            <person name="Karasawa W."/>
            <person name="Kurita K."/>
            <person name="Katagiri S."/>
            <person name="Kikuta A."/>
            <person name="Kobayashi H."/>
            <person name="Kobayashi N."/>
            <person name="Machita K."/>
            <person name="Maehara T."/>
            <person name="Masukawa M."/>
            <person name="Mizubayashi T."/>
            <person name="Mukai Y."/>
            <person name="Nagasaki H."/>
            <person name="Nagata Y."/>
            <person name="Naito S."/>
            <person name="Nakashima M."/>
            <person name="Nakama Y."/>
            <person name="Nakamichi Y."/>
            <person name="Nakamura M."/>
            <person name="Meguro A."/>
            <person name="Negishi M."/>
            <person name="Ohta I."/>
            <person name="Ohta T."/>
            <person name="Okamoto M."/>
            <person name="Ono N."/>
            <person name="Saji S."/>
            <person name="Sakaguchi M."/>
            <person name="Sakai K."/>
            <person name="Shibata M."/>
            <person name="Shimokawa T."/>
            <person name="Song J."/>
            <person name="Takazaki Y."/>
            <person name="Terasawa K."/>
            <person name="Tsugane M."/>
            <person name="Tsuji K."/>
            <person name="Ueda S."/>
            <person name="Waki K."/>
            <person name="Yamagata H."/>
            <person name="Yamamoto M."/>
            <person name="Yamamoto S."/>
            <person name="Yamane H."/>
            <person name="Yoshiki S."/>
            <person name="Yoshihara R."/>
            <person name="Yukawa K."/>
            <person name="Zhong H."/>
            <person name="Yano M."/>
            <person name="Yuan Q."/>
            <person name="Ouyang S."/>
            <person name="Liu J."/>
            <person name="Jones K.M."/>
            <person name="Gansberger K."/>
            <person name="Moffat K."/>
            <person name="Hill J."/>
            <person name="Bera J."/>
            <person name="Fadrosh D."/>
            <person name="Jin S."/>
            <person name="Johri S."/>
            <person name="Kim M."/>
            <person name="Overton L."/>
            <person name="Reardon M."/>
            <person name="Tsitrin T."/>
            <person name="Vuong H."/>
            <person name="Weaver B."/>
            <person name="Ciecko A."/>
            <person name="Tallon L."/>
            <person name="Jackson J."/>
            <person name="Pai G."/>
            <person name="Aken S.V."/>
            <person name="Utterback T."/>
            <person name="Reidmuller S."/>
            <person name="Feldblyum T."/>
            <person name="Hsiao J."/>
            <person name="Zismann V."/>
            <person name="Iobst S."/>
            <person name="de Vazeille A.R."/>
            <person name="Buell C.R."/>
            <person name="Ying K."/>
            <person name="Li Y."/>
            <person name="Lu T."/>
            <person name="Huang Y."/>
            <person name="Zhao Q."/>
            <person name="Feng Q."/>
            <person name="Zhang L."/>
            <person name="Zhu J."/>
            <person name="Weng Q."/>
            <person name="Mu J."/>
            <person name="Lu Y."/>
            <person name="Fan D."/>
            <person name="Liu Y."/>
            <person name="Guan J."/>
            <person name="Zhang Y."/>
            <person name="Yu S."/>
            <person name="Liu X."/>
            <person name="Zhang Y."/>
            <person name="Hong G."/>
            <person name="Han B."/>
            <person name="Choisne N."/>
            <person name="Demange N."/>
            <person name="Orjeda G."/>
            <person name="Samain S."/>
            <person name="Cattolico L."/>
            <person name="Pelletier E."/>
            <person name="Couloux A."/>
            <person name="Segurens B."/>
            <person name="Wincker P."/>
            <person name="D'Hont A."/>
            <person name="Scarpelli C."/>
            <person name="Weissenbach J."/>
            <person name="Salanoubat M."/>
            <person name="Quetier F."/>
            <person name="Yu Y."/>
            <person name="Kim H.R."/>
            <person name="Rambo T."/>
            <person name="Currie J."/>
            <person name="Collura K."/>
            <person name="Luo M."/>
            <person name="Yang T."/>
            <person name="Ammiraju J.S.S."/>
            <person name="Engler F."/>
            <person name="Soderlund C."/>
            <person name="Wing R.A."/>
            <person name="Palmer L.E."/>
            <person name="de la Bastide M."/>
            <person name="Spiegel L."/>
            <person name="Nascimento L."/>
            <person name="Zutavern T."/>
            <person name="O'Shaughnessy A."/>
            <person name="Dike S."/>
            <person name="Dedhia N."/>
            <person name="Preston R."/>
            <person name="Balija V."/>
            <person name="McCombie W.R."/>
            <person name="Chow T."/>
            <person name="Chen H."/>
            <person name="Chung M."/>
            <person name="Chen C."/>
            <person name="Shaw J."/>
            <person name="Wu H."/>
            <person name="Hsiao K."/>
            <person name="Chao Y."/>
            <person name="Chu M."/>
            <person name="Cheng C."/>
            <person name="Hour A."/>
            <person name="Lee P."/>
            <person name="Lin S."/>
            <person name="Lin Y."/>
            <person name="Liou J."/>
            <person name="Liu S."/>
            <person name="Hsing Y."/>
            <person name="Raghuvanshi S."/>
            <person name="Mohanty A."/>
            <person name="Bharti A.K."/>
            <person name="Gaur A."/>
            <person name="Gupta V."/>
            <person name="Kumar D."/>
            <person name="Ravi V."/>
            <person name="Vij S."/>
            <person name="Kapur A."/>
            <person name="Khurana P."/>
            <person name="Khurana P."/>
            <person name="Khurana J.P."/>
            <person name="Tyagi A.K."/>
            <person name="Gaikwad K."/>
            <person name="Singh A."/>
            <person name="Dalal V."/>
            <person name="Srivastava S."/>
            <person name="Dixit A."/>
            <person name="Pal A.K."/>
            <person name="Ghazi I.A."/>
            <person name="Yadav M."/>
            <person name="Pandit A."/>
            <person name="Bhargava A."/>
            <person name="Sureshbabu K."/>
            <person name="Batra K."/>
            <person name="Sharma T.R."/>
            <person name="Mohapatra T."/>
            <person name="Singh N.K."/>
            <person name="Messing J."/>
            <person name="Nelson A.B."/>
            <person name="Fuks G."/>
            <person name="Kavchok S."/>
            <person name="Keizer G."/>
            <person name="Linton E."/>
            <person name="Llaca V."/>
            <person name="Song R."/>
            <person name="Tanyolac B."/>
            <person name="Young S."/>
            <person name="Ho-Il K."/>
            <person name="Hahn J.H."/>
            <person name="Sangsakoo G."/>
            <person name="Vanavichit A."/>
            <person name="de Mattos Luiz.A.T."/>
            <person name="Zimmer P.D."/>
            <person name="Malone G."/>
            <person name="Dellagostin O."/>
            <person name="de Oliveira A.C."/>
            <person name="Bevan M."/>
            <person name="Bancroft I."/>
            <person name="Minx P."/>
            <person name="Cordum H."/>
            <person name="Wilson R."/>
            <person name="Cheng Z."/>
            <person name="Jin W."/>
            <person name="Jiang J."/>
            <person name="Leong S.A."/>
            <person name="Iwama H."/>
            <person name="Gojobori T."/>
            <person name="Itoh T."/>
            <person name="Niimura Y."/>
            <person name="Fujii Y."/>
            <person name="Habara T."/>
            <person name="Sakai H."/>
            <person name="Sato Y."/>
            <person name="Wilson G."/>
            <person name="Kumar K."/>
            <person name="McCouch S."/>
            <person name="Juretic N."/>
            <person name="Hoen D."/>
            <person name="Wright S."/>
            <person name="Bruskiewich R."/>
            <person name="Bureau T."/>
            <person name="Miyao A."/>
            <person name="Hirochika H."/>
            <person name="Nishikawa T."/>
            <person name="Kadowaki K."/>
            <person name="Sugiura M."/>
            <person name="Burr B."/>
            <person name="Sasaki T."/>
        </authorList>
    </citation>
    <scope>NUCLEOTIDE SEQUENCE [LARGE SCALE GENOMIC DNA]</scope>
    <source>
        <strain evidence="3">cv. Nipponbare</strain>
    </source>
</reference>
<protein>
    <submittedName>
        <fullName evidence="2">Os01g0777101 protein</fullName>
    </submittedName>
</protein>
<name>A0A0P0V8Y9_ORYSJ</name>
<proteinExistence type="predicted"/>
<reference evidence="2 3" key="3">
    <citation type="journal article" date="2013" name="Rice">
        <title>Improvement of the Oryza sativa Nipponbare reference genome using next generation sequence and optical map data.</title>
        <authorList>
            <person name="Kawahara Y."/>
            <person name="de la Bastide M."/>
            <person name="Hamilton J.P."/>
            <person name="Kanamori H."/>
            <person name="McCombie W.R."/>
            <person name="Ouyang S."/>
            <person name="Schwartz D.C."/>
            <person name="Tanaka T."/>
            <person name="Wu J."/>
            <person name="Zhou S."/>
            <person name="Childs K.L."/>
            <person name="Davidson R.M."/>
            <person name="Lin H."/>
            <person name="Quesada-Ocampo L."/>
            <person name="Vaillancourt B."/>
            <person name="Sakai H."/>
            <person name="Lee S.S."/>
            <person name="Kim J."/>
            <person name="Numa H."/>
            <person name="Itoh T."/>
            <person name="Buell C.R."/>
            <person name="Matsumoto T."/>
        </authorList>
    </citation>
    <scope>NUCLEOTIDE SEQUENCE [LARGE SCALE GENOMIC DNA]</scope>
    <source>
        <strain evidence="3">cv. Nipponbare</strain>
    </source>
</reference>
<dbReference type="Gramene" id="Os01t0777101-00">
    <property type="protein sequence ID" value="Os01t0777101-00"/>
    <property type="gene ID" value="Os01g0777101"/>
</dbReference>
<keyword evidence="1" id="KW-0472">Membrane</keyword>